<keyword evidence="1" id="KW-0813">Transport</keyword>
<dbReference type="PANTHER" id="PTHR42781">
    <property type="entry name" value="SPERMIDINE/PUTRESCINE IMPORT ATP-BINDING PROTEIN POTA"/>
    <property type="match status" value="1"/>
</dbReference>
<keyword evidence="3" id="KW-0067">ATP-binding</keyword>
<dbReference type="PROSITE" id="PS50893">
    <property type="entry name" value="ABC_TRANSPORTER_2"/>
    <property type="match status" value="1"/>
</dbReference>
<dbReference type="InterPro" id="IPR003439">
    <property type="entry name" value="ABC_transporter-like_ATP-bd"/>
</dbReference>
<dbReference type="Gene3D" id="3.40.50.300">
    <property type="entry name" value="P-loop containing nucleotide triphosphate hydrolases"/>
    <property type="match status" value="1"/>
</dbReference>
<dbReference type="Pfam" id="PF00005">
    <property type="entry name" value="ABC_tran"/>
    <property type="match status" value="1"/>
</dbReference>
<proteinExistence type="predicted"/>
<dbReference type="GO" id="GO:0005524">
    <property type="term" value="F:ATP binding"/>
    <property type="evidence" value="ECO:0007669"/>
    <property type="project" value="UniProtKB-KW"/>
</dbReference>
<evidence type="ECO:0000259" key="4">
    <source>
        <dbReference type="PROSITE" id="PS50893"/>
    </source>
</evidence>
<dbReference type="GO" id="GO:0015697">
    <property type="term" value="P:quaternary ammonium group transport"/>
    <property type="evidence" value="ECO:0007669"/>
    <property type="project" value="UniProtKB-ARBA"/>
</dbReference>
<feature type="domain" description="ABC transporter" evidence="4">
    <location>
        <begin position="15"/>
        <end position="248"/>
    </location>
</feature>
<dbReference type="InterPro" id="IPR003593">
    <property type="entry name" value="AAA+_ATPase"/>
</dbReference>
<reference evidence="5 6" key="1">
    <citation type="submission" date="2020-03" db="EMBL/GenBank/DDBJ databases">
        <authorList>
            <person name="Picone N."/>
        </authorList>
    </citation>
    <scope>NUCLEOTIDE SEQUENCE [LARGE SCALE GENOMIC DNA]</scope>
    <source>
        <strain evidence="5">NSCAC1</strain>
    </source>
</reference>
<evidence type="ECO:0000256" key="3">
    <source>
        <dbReference type="ARBA" id="ARBA00022840"/>
    </source>
</evidence>
<accession>A0A7G1Q8W7</accession>
<gene>
    <name evidence="5" type="ORF">NSCAC_0472</name>
</gene>
<dbReference type="EMBL" id="LR778175">
    <property type="protein sequence ID" value="CAB1275047.1"/>
    <property type="molecule type" value="Genomic_DNA"/>
</dbReference>
<evidence type="ECO:0000313" key="5">
    <source>
        <dbReference type="EMBL" id="CAB1275047.1"/>
    </source>
</evidence>
<dbReference type="KEGG" id="ntg:NSCAC_0472"/>
<dbReference type="InterPro" id="IPR050093">
    <property type="entry name" value="ABC_SmlMolc_Importer"/>
</dbReference>
<evidence type="ECO:0000256" key="1">
    <source>
        <dbReference type="ARBA" id="ARBA00022448"/>
    </source>
</evidence>
<dbReference type="SMART" id="SM00382">
    <property type="entry name" value="AAA"/>
    <property type="match status" value="1"/>
</dbReference>
<organism evidence="5 6">
    <name type="scientific">Candidatus Nitrosacidococcus tergens</name>
    <dbReference type="NCBI Taxonomy" id="553981"/>
    <lineage>
        <taxon>Bacteria</taxon>
        <taxon>Pseudomonadati</taxon>
        <taxon>Pseudomonadota</taxon>
        <taxon>Gammaproteobacteria</taxon>
        <taxon>Chromatiales</taxon>
        <taxon>Chromatiaceae</taxon>
        <taxon>Candidatus Nitrosacidococcus</taxon>
    </lineage>
</organism>
<evidence type="ECO:0000313" key="6">
    <source>
        <dbReference type="Proteomes" id="UP000516072"/>
    </source>
</evidence>
<dbReference type="AlphaFoldDB" id="A0A7G1Q8W7"/>
<sequence length="271" mass="30523">MISKKKRIKKDKAIVVLENVSKAYSTTAGIQHTSLSIPQGQIMALIGPSGCGKSTLLRLLVGLITPDSGRIYFEGIQLTPENILTQRQKMGYVIQEGGLFPHYTAQENIVLMANYLNWNQNKIAQRLGELVALTRFPEDALKRYPTQLSGGQRQRVALMRALMLDPDLLLLDEPLGALDPLNRYEMQTELREIFQSLRKTVIIITHDIGEAAYFSDRILLLRDGRIAQEGTVIDFLENPADSFVKQFIKAQRCPLDSHSDHNCSFSYFSAQ</sequence>
<keyword evidence="6" id="KW-1185">Reference proteome</keyword>
<protein>
    <submittedName>
        <fullName evidence="5">ABC transporter, ATPase component</fullName>
        <ecNumber evidence="5">3.6.3.-</ecNumber>
    </submittedName>
</protein>
<keyword evidence="5" id="KW-0378">Hydrolase</keyword>
<dbReference type="GO" id="GO:0016887">
    <property type="term" value="F:ATP hydrolysis activity"/>
    <property type="evidence" value="ECO:0007669"/>
    <property type="project" value="InterPro"/>
</dbReference>
<evidence type="ECO:0000256" key="2">
    <source>
        <dbReference type="ARBA" id="ARBA00022741"/>
    </source>
</evidence>
<dbReference type="FunFam" id="3.40.50.300:FF:000425">
    <property type="entry name" value="Probable ABC transporter, ATP-binding subunit"/>
    <property type="match status" value="1"/>
</dbReference>
<dbReference type="Proteomes" id="UP000516072">
    <property type="component" value="Chromosome"/>
</dbReference>
<dbReference type="PANTHER" id="PTHR42781:SF4">
    <property type="entry name" value="SPERMIDINE_PUTRESCINE IMPORT ATP-BINDING PROTEIN POTA"/>
    <property type="match status" value="1"/>
</dbReference>
<dbReference type="EC" id="3.6.3.-" evidence="5"/>
<name>A0A7G1Q8W7_9GAMM</name>
<dbReference type="SUPFAM" id="SSF52540">
    <property type="entry name" value="P-loop containing nucleoside triphosphate hydrolases"/>
    <property type="match status" value="1"/>
</dbReference>
<dbReference type="RefSeq" id="WP_232085967.1">
    <property type="nucleotide sequence ID" value="NZ_LR778175.1"/>
</dbReference>
<dbReference type="InterPro" id="IPR027417">
    <property type="entry name" value="P-loop_NTPase"/>
</dbReference>
<keyword evidence="2" id="KW-0547">Nucleotide-binding</keyword>